<dbReference type="InterPro" id="IPR002403">
    <property type="entry name" value="Cyt_P450_E_grp-IV"/>
</dbReference>
<keyword evidence="8" id="KW-1133">Transmembrane helix</keyword>
<accession>A0ABR3JG13</accession>
<proteinExistence type="inferred from homology"/>
<evidence type="ECO:0000313" key="9">
    <source>
        <dbReference type="EMBL" id="KAL0954501.1"/>
    </source>
</evidence>
<keyword evidence="6" id="KW-0408">Iron</keyword>
<name>A0ABR3JG13_9AGAR</name>
<dbReference type="Proteomes" id="UP001556367">
    <property type="component" value="Unassembled WGS sequence"/>
</dbReference>
<evidence type="ECO:0000256" key="2">
    <source>
        <dbReference type="ARBA" id="ARBA00005179"/>
    </source>
</evidence>
<dbReference type="SUPFAM" id="SSF48264">
    <property type="entry name" value="Cytochrome P450"/>
    <property type="match status" value="1"/>
</dbReference>
<evidence type="ECO:0008006" key="11">
    <source>
        <dbReference type="Google" id="ProtNLM"/>
    </source>
</evidence>
<dbReference type="InterPro" id="IPR036396">
    <property type="entry name" value="Cyt_P450_sf"/>
</dbReference>
<evidence type="ECO:0000256" key="6">
    <source>
        <dbReference type="ARBA" id="ARBA00023004"/>
    </source>
</evidence>
<comment type="pathway">
    <text evidence="2">Secondary metabolite biosynthesis.</text>
</comment>
<dbReference type="PRINTS" id="PR00465">
    <property type="entry name" value="EP450IV"/>
</dbReference>
<keyword evidence="7" id="KW-0503">Monooxygenase</keyword>
<comment type="similarity">
    <text evidence="3">Belongs to the cytochrome P450 family.</text>
</comment>
<evidence type="ECO:0000256" key="7">
    <source>
        <dbReference type="ARBA" id="ARBA00023033"/>
    </source>
</evidence>
<dbReference type="Pfam" id="PF00067">
    <property type="entry name" value="p450"/>
    <property type="match status" value="1"/>
</dbReference>
<evidence type="ECO:0000313" key="10">
    <source>
        <dbReference type="Proteomes" id="UP001556367"/>
    </source>
</evidence>
<dbReference type="InterPro" id="IPR050121">
    <property type="entry name" value="Cytochrome_P450_monoxygenase"/>
</dbReference>
<sequence length="553" mass="61368">MSSLQLLPIAGGLLCHAVFKRFEPNHPSLLFVAFIVAPVALTISNSFAMNAPLTILSVASFWAVYISTILLSISTYRLSPFHPLAQYPGPVICKLTKLWPAYISWTGKQHLYYDSLHRTYGDVVRIGPNELSIRKSSAISPLLGQNELPKGPMWDGRLAEGGIIRSMIGVRDVSEHSRRRRPWSRAFSISALKHYEAMIVRRAYQLKSRLEEQKGTIDLSAWMGYFAYDFMSDMAFGGGSEMMRDGDEGGFWHLLDDVVPFLTVLGHLPWLTKMVTYVPVGAAGRQRFRALAIGCAKKRISEGSMSKDIFYYLNNEDGHDAAPRSFAEVLSDGGLAIIAGSDTTATTLTSIFGMLLSNPDAHKRLLDEIDAHFPVGEDIMNPAVHARMPYLNAVINEALRMFPPVPTNVQRANPQDAPARVTGSVVIPAGTSVITPPYALHRDPQNFSEPEVFIPERWLDPELQEKLGFSSKGMPSFIHDSNAFIPFSYGPSNCAGKALAYQEMRMVLCLLVRSFDMKLVSSVTEWVDSLEDYFLLSKKPLMVEVSPRAESVG</sequence>
<protein>
    <recommendedName>
        <fullName evidence="11">High nitrogen upregulated cytochrome P450 monooxygenase 2</fullName>
    </recommendedName>
</protein>
<dbReference type="PRINTS" id="PR00385">
    <property type="entry name" value="P450"/>
</dbReference>
<keyword evidence="8" id="KW-0812">Transmembrane</keyword>
<evidence type="ECO:0000256" key="1">
    <source>
        <dbReference type="ARBA" id="ARBA00001971"/>
    </source>
</evidence>
<organism evidence="9 10">
    <name type="scientific">Hohenbuehelia grisea</name>
    <dbReference type="NCBI Taxonomy" id="104357"/>
    <lineage>
        <taxon>Eukaryota</taxon>
        <taxon>Fungi</taxon>
        <taxon>Dikarya</taxon>
        <taxon>Basidiomycota</taxon>
        <taxon>Agaricomycotina</taxon>
        <taxon>Agaricomycetes</taxon>
        <taxon>Agaricomycetidae</taxon>
        <taxon>Agaricales</taxon>
        <taxon>Pleurotineae</taxon>
        <taxon>Pleurotaceae</taxon>
        <taxon>Hohenbuehelia</taxon>
    </lineage>
</organism>
<comment type="caution">
    <text evidence="9">The sequence shown here is derived from an EMBL/GenBank/DDBJ whole genome shotgun (WGS) entry which is preliminary data.</text>
</comment>
<dbReference type="CDD" id="cd11061">
    <property type="entry name" value="CYP67-like"/>
    <property type="match status" value="1"/>
</dbReference>
<evidence type="ECO:0000256" key="5">
    <source>
        <dbReference type="ARBA" id="ARBA00023002"/>
    </source>
</evidence>
<comment type="cofactor">
    <cofactor evidence="1">
        <name>heme</name>
        <dbReference type="ChEBI" id="CHEBI:30413"/>
    </cofactor>
</comment>
<keyword evidence="8" id="KW-0472">Membrane</keyword>
<dbReference type="PANTHER" id="PTHR24305">
    <property type="entry name" value="CYTOCHROME P450"/>
    <property type="match status" value="1"/>
</dbReference>
<dbReference type="Gene3D" id="1.10.630.10">
    <property type="entry name" value="Cytochrome P450"/>
    <property type="match status" value="1"/>
</dbReference>
<keyword evidence="4" id="KW-0479">Metal-binding</keyword>
<evidence type="ECO:0000256" key="4">
    <source>
        <dbReference type="ARBA" id="ARBA00022723"/>
    </source>
</evidence>
<keyword evidence="10" id="KW-1185">Reference proteome</keyword>
<gene>
    <name evidence="9" type="ORF">HGRIS_003468</name>
</gene>
<dbReference type="EMBL" id="JASNQZ010000007">
    <property type="protein sequence ID" value="KAL0954501.1"/>
    <property type="molecule type" value="Genomic_DNA"/>
</dbReference>
<evidence type="ECO:0000256" key="3">
    <source>
        <dbReference type="ARBA" id="ARBA00010617"/>
    </source>
</evidence>
<reference evidence="10" key="1">
    <citation type="submission" date="2024-06" db="EMBL/GenBank/DDBJ databases">
        <title>Multi-omics analyses provide insights into the biosynthesis of the anticancer antibiotic pleurotin in Hohenbuehelia grisea.</title>
        <authorList>
            <person name="Weaver J.A."/>
            <person name="Alberti F."/>
        </authorList>
    </citation>
    <scope>NUCLEOTIDE SEQUENCE [LARGE SCALE GENOMIC DNA]</scope>
    <source>
        <strain evidence="10">T-177</strain>
    </source>
</reference>
<evidence type="ECO:0000256" key="8">
    <source>
        <dbReference type="SAM" id="Phobius"/>
    </source>
</evidence>
<dbReference type="InterPro" id="IPR001128">
    <property type="entry name" value="Cyt_P450"/>
</dbReference>
<feature type="transmembrane region" description="Helical" evidence="8">
    <location>
        <begin position="55"/>
        <end position="76"/>
    </location>
</feature>
<keyword evidence="5" id="KW-0560">Oxidoreductase</keyword>
<dbReference type="PANTHER" id="PTHR24305:SF187">
    <property type="entry name" value="P450, PUTATIVE (EUROFUNG)-RELATED"/>
    <property type="match status" value="1"/>
</dbReference>
<feature type="transmembrane region" description="Helical" evidence="8">
    <location>
        <begin position="30"/>
        <end position="48"/>
    </location>
</feature>